<dbReference type="EMBL" id="KK785838">
    <property type="protein sequence ID" value="KDO40746.1"/>
    <property type="molecule type" value="Genomic_DNA"/>
</dbReference>
<keyword evidence="5" id="KW-1185">Reference proteome</keyword>
<gene>
    <name evidence="4" type="ORF">CISIN_1g032484mg</name>
</gene>
<name>A0A067DQ82_CITSI</name>
<dbReference type="InterPro" id="IPR011009">
    <property type="entry name" value="Kinase-like_dom_sf"/>
</dbReference>
<dbReference type="PANTHER" id="PTHR27005:SF315">
    <property type="entry name" value="PROTEIN KINASE DOMAIN-CONTAINING PROTEIN"/>
    <property type="match status" value="1"/>
</dbReference>
<dbReference type="SUPFAM" id="SSF56112">
    <property type="entry name" value="Protein kinase-like (PK-like)"/>
    <property type="match status" value="1"/>
</dbReference>
<dbReference type="InterPro" id="IPR000719">
    <property type="entry name" value="Prot_kinase_dom"/>
</dbReference>
<evidence type="ECO:0000256" key="2">
    <source>
        <dbReference type="ARBA" id="ARBA00022840"/>
    </source>
</evidence>
<dbReference type="AlphaFoldDB" id="A0A067DQ82"/>
<evidence type="ECO:0000313" key="4">
    <source>
        <dbReference type="EMBL" id="KDO40746.1"/>
    </source>
</evidence>
<dbReference type="SMR" id="A0A067DQ82"/>
<dbReference type="Pfam" id="PF07714">
    <property type="entry name" value="PK_Tyr_Ser-Thr"/>
    <property type="match status" value="1"/>
</dbReference>
<dbReference type="STRING" id="2711.A0A067DQ82"/>
<dbReference type="InterPro" id="IPR045274">
    <property type="entry name" value="WAK-like"/>
</dbReference>
<dbReference type="GO" id="GO:0007166">
    <property type="term" value="P:cell surface receptor signaling pathway"/>
    <property type="evidence" value="ECO:0007669"/>
    <property type="project" value="InterPro"/>
</dbReference>
<keyword evidence="2" id="KW-0067">ATP-binding</keyword>
<dbReference type="Proteomes" id="UP000027120">
    <property type="component" value="Unassembled WGS sequence"/>
</dbReference>
<reference evidence="4 5" key="1">
    <citation type="submission" date="2014-04" db="EMBL/GenBank/DDBJ databases">
        <authorList>
            <consortium name="International Citrus Genome Consortium"/>
            <person name="Gmitter F."/>
            <person name="Chen C."/>
            <person name="Farmerie W."/>
            <person name="Harkins T."/>
            <person name="Desany B."/>
            <person name="Mohiuddin M."/>
            <person name="Kodira C."/>
            <person name="Borodovsky M."/>
            <person name="Lomsadze A."/>
            <person name="Burns P."/>
            <person name="Jenkins J."/>
            <person name="Prochnik S."/>
            <person name="Shu S."/>
            <person name="Chapman J."/>
            <person name="Pitluck S."/>
            <person name="Schmutz J."/>
            <person name="Rokhsar D."/>
        </authorList>
    </citation>
    <scope>NUCLEOTIDE SEQUENCE</scope>
</reference>
<feature type="domain" description="Protein kinase" evidence="3">
    <location>
        <begin position="1"/>
        <end position="108"/>
    </location>
</feature>
<evidence type="ECO:0000256" key="1">
    <source>
        <dbReference type="ARBA" id="ARBA00022741"/>
    </source>
</evidence>
<dbReference type="GO" id="GO:0004672">
    <property type="term" value="F:protein kinase activity"/>
    <property type="evidence" value="ECO:0000318"/>
    <property type="project" value="GO_Central"/>
</dbReference>
<dbReference type="GO" id="GO:0005524">
    <property type="term" value="F:ATP binding"/>
    <property type="evidence" value="ECO:0007669"/>
    <property type="project" value="UniProtKB-KW"/>
</dbReference>
<accession>A0A067DQ82</accession>
<sequence>MTGNLIEKSDVYSFGVVLVELLTGVKPGSHMTLASNENINIVHYFLSSIENNDLRQILTFRVADESEMEEVEIVAELASECLRSSGVKRPTMKRVSEELDSEETEHLLGESSTHATAVIAQPNTQTFESFDIENYSYNI</sequence>
<proteinExistence type="predicted"/>
<evidence type="ECO:0000313" key="5">
    <source>
        <dbReference type="Proteomes" id="UP000027120"/>
    </source>
</evidence>
<dbReference type="PANTHER" id="PTHR27005">
    <property type="entry name" value="WALL-ASSOCIATED RECEPTOR KINASE-LIKE 21"/>
    <property type="match status" value="1"/>
</dbReference>
<protein>
    <recommendedName>
        <fullName evidence="3">Protein kinase domain-containing protein</fullName>
    </recommendedName>
</protein>
<organism evidence="4 5">
    <name type="scientific">Citrus sinensis</name>
    <name type="common">Sweet orange</name>
    <name type="synonym">Citrus aurantium var. sinensis</name>
    <dbReference type="NCBI Taxonomy" id="2711"/>
    <lineage>
        <taxon>Eukaryota</taxon>
        <taxon>Viridiplantae</taxon>
        <taxon>Streptophyta</taxon>
        <taxon>Embryophyta</taxon>
        <taxon>Tracheophyta</taxon>
        <taxon>Spermatophyta</taxon>
        <taxon>Magnoliopsida</taxon>
        <taxon>eudicotyledons</taxon>
        <taxon>Gunneridae</taxon>
        <taxon>Pentapetalae</taxon>
        <taxon>rosids</taxon>
        <taxon>malvids</taxon>
        <taxon>Sapindales</taxon>
        <taxon>Rutaceae</taxon>
        <taxon>Aurantioideae</taxon>
        <taxon>Citrus</taxon>
    </lineage>
</organism>
<keyword evidence="1" id="KW-0547">Nucleotide-binding</keyword>
<dbReference type="PROSITE" id="PS50011">
    <property type="entry name" value="PROTEIN_KINASE_DOM"/>
    <property type="match status" value="1"/>
</dbReference>
<dbReference type="InterPro" id="IPR001245">
    <property type="entry name" value="Ser-Thr/Tyr_kinase_cat_dom"/>
</dbReference>
<evidence type="ECO:0000259" key="3">
    <source>
        <dbReference type="PROSITE" id="PS50011"/>
    </source>
</evidence>
<dbReference type="Gene3D" id="1.10.510.10">
    <property type="entry name" value="Transferase(Phosphotransferase) domain 1"/>
    <property type="match status" value="1"/>
</dbReference>